<evidence type="ECO:0000313" key="2">
    <source>
        <dbReference type="Proteomes" id="UP000001593"/>
    </source>
</evidence>
<proteinExistence type="predicted"/>
<dbReference type="Proteomes" id="UP000001593">
    <property type="component" value="Unassembled WGS sequence"/>
</dbReference>
<dbReference type="PhylomeDB" id="A7SAE3"/>
<evidence type="ECO:0000313" key="1">
    <source>
        <dbReference type="EMBL" id="EDO39263.1"/>
    </source>
</evidence>
<dbReference type="HOGENOM" id="CLU_2161346_0_0_1"/>
<protein>
    <submittedName>
        <fullName evidence="1">Uncharacterized protein</fullName>
    </submittedName>
</protein>
<sequence length="111" mass="12010">MAATVRQCAEQAKAAGFQYFAIQYYGECWSGTGENKSFSRYGPSSNCWSGVGGEWTNAVYRLQNMPGGVSNGIGPAQASFLTRSGLAARPRQALGLEPGAQLKVIWLRGWR</sequence>
<organism evidence="1 2">
    <name type="scientific">Nematostella vectensis</name>
    <name type="common">Starlet sea anemone</name>
    <dbReference type="NCBI Taxonomy" id="45351"/>
    <lineage>
        <taxon>Eukaryota</taxon>
        <taxon>Metazoa</taxon>
        <taxon>Cnidaria</taxon>
        <taxon>Anthozoa</taxon>
        <taxon>Hexacorallia</taxon>
        <taxon>Actiniaria</taxon>
        <taxon>Edwardsiidae</taxon>
        <taxon>Nematostella</taxon>
    </lineage>
</organism>
<keyword evidence="2" id="KW-1185">Reference proteome</keyword>
<dbReference type="AlphaFoldDB" id="A7SAE3"/>
<gene>
    <name evidence="1" type="ORF">NEMVEDRAFT_v1g209227</name>
</gene>
<dbReference type="InParanoid" id="A7SAE3"/>
<name>A7SAE3_NEMVE</name>
<reference evidence="1 2" key="1">
    <citation type="journal article" date="2007" name="Science">
        <title>Sea anemone genome reveals ancestral eumetazoan gene repertoire and genomic organization.</title>
        <authorList>
            <person name="Putnam N.H."/>
            <person name="Srivastava M."/>
            <person name="Hellsten U."/>
            <person name="Dirks B."/>
            <person name="Chapman J."/>
            <person name="Salamov A."/>
            <person name="Terry A."/>
            <person name="Shapiro H."/>
            <person name="Lindquist E."/>
            <person name="Kapitonov V.V."/>
            <person name="Jurka J."/>
            <person name="Genikhovich G."/>
            <person name="Grigoriev I.V."/>
            <person name="Lucas S.M."/>
            <person name="Steele R.E."/>
            <person name="Finnerty J.R."/>
            <person name="Technau U."/>
            <person name="Martindale M.Q."/>
            <person name="Rokhsar D.S."/>
        </authorList>
    </citation>
    <scope>NUCLEOTIDE SEQUENCE [LARGE SCALE GENOMIC DNA]</scope>
    <source>
        <strain evidence="2">CH2 X CH6</strain>
    </source>
</reference>
<dbReference type="EMBL" id="DS469609">
    <property type="protein sequence ID" value="EDO39263.1"/>
    <property type="molecule type" value="Genomic_DNA"/>
</dbReference>
<accession>A7SAE3</accession>